<name>A0A5C8KN80_9GAMM</name>
<evidence type="ECO:0000256" key="2">
    <source>
        <dbReference type="ARBA" id="ARBA00009399"/>
    </source>
</evidence>
<reference evidence="8 9" key="1">
    <citation type="submission" date="2019-08" db="EMBL/GenBank/DDBJ databases">
        <authorList>
            <person name="Karlyshev A.V."/>
        </authorList>
    </citation>
    <scope>NUCLEOTIDE SEQUENCE [LARGE SCALE GENOMIC DNA]</scope>
    <source>
        <strain evidence="8 9">Alg18-2.2</strain>
    </source>
</reference>
<keyword evidence="5 6" id="KW-0472">Membrane</keyword>
<dbReference type="InterPro" id="IPR007267">
    <property type="entry name" value="GtrA_DPMS_TM"/>
</dbReference>
<comment type="similarity">
    <text evidence="2">Belongs to the GtrA family.</text>
</comment>
<evidence type="ECO:0000313" key="9">
    <source>
        <dbReference type="Proteomes" id="UP000321248"/>
    </source>
</evidence>
<evidence type="ECO:0000256" key="6">
    <source>
        <dbReference type="SAM" id="Phobius"/>
    </source>
</evidence>
<feature type="transmembrane region" description="Helical" evidence="6">
    <location>
        <begin position="21"/>
        <end position="44"/>
    </location>
</feature>
<keyword evidence="4 6" id="KW-1133">Transmembrane helix</keyword>
<accession>A0A5C8KN80</accession>
<comment type="caution">
    <text evidence="8">The sequence shown here is derived from an EMBL/GenBank/DDBJ whole genome shotgun (WGS) entry which is preliminary data.</text>
</comment>
<dbReference type="OrthoDB" id="5966606at2"/>
<dbReference type="AlphaFoldDB" id="A0A5C8KN80"/>
<keyword evidence="9" id="KW-1185">Reference proteome</keyword>
<evidence type="ECO:0000256" key="3">
    <source>
        <dbReference type="ARBA" id="ARBA00022692"/>
    </source>
</evidence>
<comment type="subcellular location">
    <subcellularLocation>
        <location evidence="1">Membrane</location>
        <topology evidence="1">Multi-pass membrane protein</topology>
    </subcellularLocation>
</comment>
<sequence>MRRHWQRLCEGVGRHRGRLRFEIVAFLLVGGLQVVLDTLVFIALGALGVPVFAANVASRLAGACLGFLVNGRVTFASADGHGLDPGALLRFVITWAVLTTLGGLLLVQVDQVFGLTATWLAKPMVEAFLAVLGFMSLKYFVFARRFR</sequence>
<evidence type="ECO:0000256" key="1">
    <source>
        <dbReference type="ARBA" id="ARBA00004141"/>
    </source>
</evidence>
<dbReference type="PANTHER" id="PTHR38459:SF1">
    <property type="entry name" value="PROPHAGE BACTOPRENOL-LINKED GLUCOSE TRANSLOCASE HOMOLOG"/>
    <property type="match status" value="1"/>
</dbReference>
<gene>
    <name evidence="8" type="ORF">FU658_11245</name>
</gene>
<feature type="domain" description="GtrA/DPMS transmembrane" evidence="7">
    <location>
        <begin position="26"/>
        <end position="142"/>
    </location>
</feature>
<protein>
    <submittedName>
        <fullName evidence="8">GtrA family protein</fullName>
    </submittedName>
</protein>
<dbReference type="Proteomes" id="UP000321248">
    <property type="component" value="Unassembled WGS sequence"/>
</dbReference>
<proteinExistence type="inferred from homology"/>
<evidence type="ECO:0000256" key="4">
    <source>
        <dbReference type="ARBA" id="ARBA00022989"/>
    </source>
</evidence>
<dbReference type="EMBL" id="VRTS01000008">
    <property type="protein sequence ID" value="TXK60716.1"/>
    <property type="molecule type" value="Genomic_DNA"/>
</dbReference>
<dbReference type="GO" id="GO:0000271">
    <property type="term" value="P:polysaccharide biosynthetic process"/>
    <property type="evidence" value="ECO:0007669"/>
    <property type="project" value="InterPro"/>
</dbReference>
<evidence type="ECO:0000259" key="7">
    <source>
        <dbReference type="Pfam" id="PF04138"/>
    </source>
</evidence>
<evidence type="ECO:0000313" key="8">
    <source>
        <dbReference type="EMBL" id="TXK60716.1"/>
    </source>
</evidence>
<dbReference type="Pfam" id="PF04138">
    <property type="entry name" value="GtrA_DPMS_TM"/>
    <property type="match status" value="1"/>
</dbReference>
<organism evidence="8 9">
    <name type="scientific">Alkalisalibacterium limincola</name>
    <dbReference type="NCBI Taxonomy" id="2699169"/>
    <lineage>
        <taxon>Bacteria</taxon>
        <taxon>Pseudomonadati</taxon>
        <taxon>Pseudomonadota</taxon>
        <taxon>Gammaproteobacteria</taxon>
        <taxon>Lysobacterales</taxon>
        <taxon>Lysobacteraceae</taxon>
        <taxon>Alkalisalibacterium</taxon>
    </lineage>
</organism>
<dbReference type="GO" id="GO:0005886">
    <property type="term" value="C:plasma membrane"/>
    <property type="evidence" value="ECO:0007669"/>
    <property type="project" value="TreeGrafter"/>
</dbReference>
<keyword evidence="3 6" id="KW-0812">Transmembrane</keyword>
<feature type="transmembrane region" description="Helical" evidence="6">
    <location>
        <begin position="119"/>
        <end position="141"/>
    </location>
</feature>
<feature type="transmembrane region" description="Helical" evidence="6">
    <location>
        <begin position="87"/>
        <end position="107"/>
    </location>
</feature>
<dbReference type="InterPro" id="IPR051401">
    <property type="entry name" value="GtrA_CellWall_Glycosyl"/>
</dbReference>
<evidence type="ECO:0000256" key="5">
    <source>
        <dbReference type="ARBA" id="ARBA00023136"/>
    </source>
</evidence>
<dbReference type="PANTHER" id="PTHR38459">
    <property type="entry name" value="PROPHAGE BACTOPRENOL-LINKED GLUCOSE TRANSLOCASE HOMOLOG"/>
    <property type="match status" value="1"/>
</dbReference>
<feature type="transmembrane region" description="Helical" evidence="6">
    <location>
        <begin position="56"/>
        <end position="75"/>
    </location>
</feature>